<feature type="compositionally biased region" description="Polar residues" evidence="1">
    <location>
        <begin position="250"/>
        <end position="261"/>
    </location>
</feature>
<dbReference type="GO" id="GO:0005524">
    <property type="term" value="F:ATP binding"/>
    <property type="evidence" value="ECO:0007669"/>
    <property type="project" value="InterPro"/>
</dbReference>
<dbReference type="SUPFAM" id="SSF48592">
    <property type="entry name" value="GroEL equatorial domain-like"/>
    <property type="match status" value="1"/>
</dbReference>
<feature type="non-terminal residue" evidence="2">
    <location>
        <position position="711"/>
    </location>
</feature>
<protein>
    <submittedName>
        <fullName evidence="2">BBS12 protein</fullName>
    </submittedName>
</protein>
<reference evidence="2 3" key="1">
    <citation type="submission" date="2019-09" db="EMBL/GenBank/DDBJ databases">
        <title>Bird 10,000 Genomes (B10K) Project - Family phase.</title>
        <authorList>
            <person name="Zhang G."/>
        </authorList>
    </citation>
    <scope>NUCLEOTIDE SEQUENCE [LARGE SCALE GENOMIC DNA]</scope>
    <source>
        <strain evidence="2">B10K-DU-002-32</strain>
        <tissue evidence="2">Muscle</tissue>
    </source>
</reference>
<dbReference type="Proteomes" id="UP000579685">
    <property type="component" value="Unassembled WGS sequence"/>
</dbReference>
<dbReference type="AlphaFoldDB" id="A0A7L1U6C6"/>
<evidence type="ECO:0000256" key="1">
    <source>
        <dbReference type="SAM" id="MobiDB-lite"/>
    </source>
</evidence>
<dbReference type="InterPro" id="IPR042984">
    <property type="entry name" value="BBS12"/>
</dbReference>
<evidence type="ECO:0000313" key="2">
    <source>
        <dbReference type="EMBL" id="NXO69073.1"/>
    </source>
</evidence>
<gene>
    <name evidence="2" type="primary">Bbs12</name>
    <name evidence="2" type="ORF">PHANIT_R14506</name>
</gene>
<dbReference type="InterPro" id="IPR027409">
    <property type="entry name" value="GroEL-like_apical_dom_sf"/>
</dbReference>
<accession>A0A7L1U6C6</accession>
<dbReference type="Gene3D" id="3.50.7.10">
    <property type="entry name" value="GroEL"/>
    <property type="match status" value="1"/>
</dbReference>
<dbReference type="EMBL" id="VXBQ01010227">
    <property type="protein sequence ID" value="NXO69073.1"/>
    <property type="molecule type" value="Genomic_DNA"/>
</dbReference>
<dbReference type="PANTHER" id="PTHR46883">
    <property type="entry name" value="BARDET-BIEDL SYNDROME 12 PROTEIN"/>
    <property type="match status" value="1"/>
</dbReference>
<feature type="region of interest" description="Disordered" evidence="1">
    <location>
        <begin position="245"/>
        <end position="264"/>
    </location>
</feature>
<dbReference type="GO" id="GO:0045494">
    <property type="term" value="P:photoreceptor cell maintenance"/>
    <property type="evidence" value="ECO:0007669"/>
    <property type="project" value="TreeGrafter"/>
</dbReference>
<name>A0A7L1U6C6_PHANI</name>
<dbReference type="InterPro" id="IPR027413">
    <property type="entry name" value="GROEL-like_equatorial_sf"/>
</dbReference>
<dbReference type="SUPFAM" id="SSF52029">
    <property type="entry name" value="GroEL apical domain-like"/>
    <property type="match status" value="1"/>
</dbReference>
<evidence type="ECO:0000313" key="3">
    <source>
        <dbReference type="Proteomes" id="UP000579685"/>
    </source>
</evidence>
<dbReference type="GO" id="GO:0051131">
    <property type="term" value="P:chaperone-mediated protein complex assembly"/>
    <property type="evidence" value="ECO:0007669"/>
    <property type="project" value="InterPro"/>
</dbReference>
<sequence>LPMAFRDVNARRHVGLQQLSSLASTGRTFLGPMKSHKFIVDESTNQSTLICSAVRLIESLDLTSAAGQLLNETIQAQNKEFKTGMSTLLFLVGAWSNAVMECLQQNVPVPAIVSVMSEGLNSCCERVQCLQIPIGDVKKELCSSRVRPKASESKTGQVGRDGLTNPWNLLCFQRDISATEGVIAVSSCSHQGDDYNINKFLVSPLAGCGSVASAVKAVGDRSAFVPSGSGVAASSCITRKLTHSRHFSTPGKSRFSSQQGDFQGRLSGPSADPCGCCGVGHLATALSHGNQSSVKLLQSIAAYQQERAECSGPSRINIAEIVTCCVLGLPESYSCVSPGFVTLVSPEQATVIKHFAHKPLRILLMDGDLTERYRHLGFNRPRNVRTVLEHPSPQGGRAGEAWLSSMAAILMSFDVNLILVKGNVCENFMERCISRRILVIGCVARDVLCAFGAATGAQAVTYLSQLKGSCVGSGAWAELWRAGDGRAVELGELLPARIGAGGMPLLTAVLTAALPSKAQLLEDQFWTLLYRLHHALKDGKVFPGGGAVELLCLSHIQALAEQPGRPGDDRAVRELPGPWLAEYKSIVLQALASGWKQYLSVVLCNAAKASSELEAGASVDRHLQKAAACGSPSAYILEEFRRGGVLRGDSDPFPEQGTDLKVCDNVAAKTEAWRRALDLVLLVLQTDAEIITGPGRNQILNSPVSSEFMFL</sequence>
<feature type="non-terminal residue" evidence="2">
    <location>
        <position position="1"/>
    </location>
</feature>
<proteinExistence type="predicted"/>
<keyword evidence="3" id="KW-1185">Reference proteome</keyword>
<dbReference type="PANTHER" id="PTHR46883:SF1">
    <property type="entry name" value="BARDET-BIEDL SYNDROME 12 PROTEIN"/>
    <property type="match status" value="1"/>
</dbReference>
<comment type="caution">
    <text evidence="2">The sequence shown here is derived from an EMBL/GenBank/DDBJ whole genome shotgun (WGS) entry which is preliminary data.</text>
</comment>
<dbReference type="Gene3D" id="1.10.560.10">
    <property type="entry name" value="GroEL-like equatorial domain"/>
    <property type="match status" value="2"/>
</dbReference>
<organism evidence="2 3">
    <name type="scientific">Phainopepla nitens</name>
    <name type="common">Phainopepla</name>
    <dbReference type="NCBI Taxonomy" id="161653"/>
    <lineage>
        <taxon>Eukaryota</taxon>
        <taxon>Metazoa</taxon>
        <taxon>Chordata</taxon>
        <taxon>Craniata</taxon>
        <taxon>Vertebrata</taxon>
        <taxon>Euteleostomi</taxon>
        <taxon>Archelosauria</taxon>
        <taxon>Archosauria</taxon>
        <taxon>Dinosauria</taxon>
        <taxon>Saurischia</taxon>
        <taxon>Theropoda</taxon>
        <taxon>Coelurosauria</taxon>
        <taxon>Aves</taxon>
        <taxon>Neognathae</taxon>
        <taxon>Neoaves</taxon>
        <taxon>Telluraves</taxon>
        <taxon>Australaves</taxon>
        <taxon>Passeriformes</taxon>
        <taxon>Bombycillidae</taxon>
        <taxon>Phainopepla</taxon>
    </lineage>
</organism>